<feature type="domain" description="SAM-dependent methyltransferase Erg6/SMT-type" evidence="7">
    <location>
        <begin position="42"/>
        <end position="326"/>
    </location>
</feature>
<dbReference type="InterPro" id="IPR050447">
    <property type="entry name" value="Erg6_SMT_methyltransf"/>
</dbReference>
<dbReference type="GO" id="GO:0016126">
    <property type="term" value="P:sterol biosynthetic process"/>
    <property type="evidence" value="ECO:0007669"/>
    <property type="project" value="TreeGrafter"/>
</dbReference>
<protein>
    <recommendedName>
        <fullName evidence="6">Methyltransferase</fullName>
        <ecNumber evidence="6">2.1.1.-</ecNumber>
    </recommendedName>
</protein>
<dbReference type="OrthoDB" id="8300214at2759"/>
<evidence type="ECO:0000256" key="4">
    <source>
        <dbReference type="ARBA" id="ARBA00038188"/>
    </source>
</evidence>
<dbReference type="EC" id="2.1.1.-" evidence="6"/>
<organism evidence="9 11">
    <name type="scientific">Adineta ricciae</name>
    <name type="common">Rotifer</name>
    <dbReference type="NCBI Taxonomy" id="249248"/>
    <lineage>
        <taxon>Eukaryota</taxon>
        <taxon>Metazoa</taxon>
        <taxon>Spiralia</taxon>
        <taxon>Gnathifera</taxon>
        <taxon>Rotifera</taxon>
        <taxon>Eurotatoria</taxon>
        <taxon>Bdelloidea</taxon>
        <taxon>Adinetida</taxon>
        <taxon>Adinetidae</taxon>
        <taxon>Adineta</taxon>
    </lineage>
</organism>
<keyword evidence="2 5" id="KW-0808">Transferase</keyword>
<dbReference type="PROSITE" id="PS51685">
    <property type="entry name" value="SAM_MT_ERG6_SMT"/>
    <property type="match status" value="1"/>
</dbReference>
<evidence type="ECO:0000256" key="5">
    <source>
        <dbReference type="PROSITE-ProRule" id="PRU01022"/>
    </source>
</evidence>
<dbReference type="PANTHER" id="PTHR44068">
    <property type="entry name" value="ZGC:194242"/>
    <property type="match status" value="1"/>
</dbReference>
<dbReference type="Gene3D" id="3.40.50.150">
    <property type="entry name" value="Vaccinia Virus protein VP39"/>
    <property type="match status" value="1"/>
</dbReference>
<evidence type="ECO:0000313" key="9">
    <source>
        <dbReference type="EMBL" id="CAF1514448.1"/>
    </source>
</evidence>
<dbReference type="GO" id="GO:0003838">
    <property type="term" value="F:sterol 24-C-methyltransferase activity"/>
    <property type="evidence" value="ECO:0007669"/>
    <property type="project" value="TreeGrafter"/>
</dbReference>
<dbReference type="InterPro" id="IPR013705">
    <property type="entry name" value="Sterol_MeTrfase_C"/>
</dbReference>
<dbReference type="GO" id="GO:0005783">
    <property type="term" value="C:endoplasmic reticulum"/>
    <property type="evidence" value="ECO:0007669"/>
    <property type="project" value="TreeGrafter"/>
</dbReference>
<keyword evidence="1 5" id="KW-0489">Methyltransferase</keyword>
<sequence>MTERKLVRRPKKAIRKDISTFNETHQDTNTRKQQYSTLVSSYYSLTTDLYELTWGPSFHCANRFRAETFAESIQRHESYLALRMQLKPGDKVLDIGCGVGGPLRRIAYLSGAHITGVTISEYQVQRAREIDVPANCEFVHGDFMNLPFEDNTFDHVYAIESVCHAPNKAKCLAEVFRVLKPGGSFVGYDACVTDKYDRQNPEHVEIIRSLEANFALPELRPTAEFASDLESVGFTVEESRIIPDGDVPDYQPFDKGPSLRSCNYHRTGPLARRLGHYMIWLTEKIRLAPKGSTLISTTCQKSVADFLRARKLDIFTSLYFFFARKSTF</sequence>
<name>A0A815UCQ8_ADIRI</name>
<dbReference type="InterPro" id="IPR013216">
    <property type="entry name" value="Methyltransf_11"/>
</dbReference>
<dbReference type="EMBL" id="CAJNOJ010000720">
    <property type="protein sequence ID" value="CAF1514448.1"/>
    <property type="molecule type" value="Genomic_DNA"/>
</dbReference>
<accession>A0A815UCQ8</accession>
<dbReference type="EMBL" id="CAJNOR010001309">
    <property type="protein sequence ID" value="CAF1118749.1"/>
    <property type="molecule type" value="Genomic_DNA"/>
</dbReference>
<dbReference type="Proteomes" id="UP000663828">
    <property type="component" value="Unassembled WGS sequence"/>
</dbReference>
<dbReference type="InterPro" id="IPR030384">
    <property type="entry name" value="MeTrfase_SMT"/>
</dbReference>
<evidence type="ECO:0000313" key="11">
    <source>
        <dbReference type="Proteomes" id="UP000663852"/>
    </source>
</evidence>
<evidence type="ECO:0000313" key="8">
    <source>
        <dbReference type="EMBL" id="CAF1118749.1"/>
    </source>
</evidence>
<evidence type="ECO:0000256" key="2">
    <source>
        <dbReference type="ARBA" id="ARBA00022679"/>
    </source>
</evidence>
<dbReference type="Pfam" id="PF08498">
    <property type="entry name" value="Sterol_MT_C"/>
    <property type="match status" value="1"/>
</dbReference>
<evidence type="ECO:0000256" key="3">
    <source>
        <dbReference type="ARBA" id="ARBA00022691"/>
    </source>
</evidence>
<dbReference type="CDD" id="cd02440">
    <property type="entry name" value="AdoMet_MTases"/>
    <property type="match status" value="1"/>
</dbReference>
<dbReference type="PANTHER" id="PTHR44068:SF1">
    <property type="entry name" value="HYPOTHETICAL LOC100005854"/>
    <property type="match status" value="1"/>
</dbReference>
<reference evidence="9" key="1">
    <citation type="submission" date="2021-02" db="EMBL/GenBank/DDBJ databases">
        <authorList>
            <person name="Nowell W R."/>
        </authorList>
    </citation>
    <scope>NUCLEOTIDE SEQUENCE</scope>
</reference>
<keyword evidence="3 5" id="KW-0949">S-adenosyl-L-methionine</keyword>
<dbReference type="Pfam" id="PF08241">
    <property type="entry name" value="Methyltransf_11"/>
    <property type="match status" value="1"/>
</dbReference>
<proteinExistence type="inferred from homology"/>
<dbReference type="Proteomes" id="UP000663852">
    <property type="component" value="Unassembled WGS sequence"/>
</dbReference>
<dbReference type="GO" id="GO:0032259">
    <property type="term" value="P:methylation"/>
    <property type="evidence" value="ECO:0007669"/>
    <property type="project" value="UniProtKB-KW"/>
</dbReference>
<keyword evidence="10" id="KW-1185">Reference proteome</keyword>
<comment type="caution">
    <text evidence="9">The sequence shown here is derived from an EMBL/GenBank/DDBJ whole genome shotgun (WGS) entry which is preliminary data.</text>
</comment>
<dbReference type="SUPFAM" id="SSF53335">
    <property type="entry name" value="S-adenosyl-L-methionine-dependent methyltransferases"/>
    <property type="match status" value="1"/>
</dbReference>
<evidence type="ECO:0000256" key="6">
    <source>
        <dbReference type="RuleBase" id="RU362025"/>
    </source>
</evidence>
<evidence type="ECO:0000313" key="10">
    <source>
        <dbReference type="Proteomes" id="UP000663828"/>
    </source>
</evidence>
<dbReference type="AlphaFoldDB" id="A0A815UCQ8"/>
<dbReference type="InterPro" id="IPR029063">
    <property type="entry name" value="SAM-dependent_MTases_sf"/>
</dbReference>
<comment type="similarity">
    <text evidence="4 5 6">Belongs to the class I-like SAM-binding methyltransferase superfamily. Erg6/SMT family.</text>
</comment>
<gene>
    <name evidence="9" type="ORF">EDS130_LOCUS43464</name>
    <name evidence="8" type="ORF">XAT740_LOCUS19261</name>
</gene>
<evidence type="ECO:0000256" key="1">
    <source>
        <dbReference type="ARBA" id="ARBA00022603"/>
    </source>
</evidence>
<evidence type="ECO:0000259" key="7">
    <source>
        <dbReference type="PROSITE" id="PS51685"/>
    </source>
</evidence>